<comment type="caution">
    <text evidence="2">The sequence shown here is derived from an EMBL/GenBank/DDBJ whole genome shotgun (WGS) entry which is preliminary data.</text>
</comment>
<evidence type="ECO:0000256" key="1">
    <source>
        <dbReference type="SAM" id="SignalP"/>
    </source>
</evidence>
<dbReference type="RefSeq" id="WP_255330706.1">
    <property type="nucleotide sequence ID" value="NZ_JAKZEU010000005.1"/>
</dbReference>
<keyword evidence="1" id="KW-0732">Signal</keyword>
<evidence type="ECO:0008006" key="4">
    <source>
        <dbReference type="Google" id="ProtNLM"/>
    </source>
</evidence>
<reference evidence="2 3" key="1">
    <citation type="submission" date="2022-03" db="EMBL/GenBank/DDBJ databases">
        <authorList>
            <person name="He Y."/>
        </authorList>
    </citation>
    <scope>NUCLEOTIDE SEQUENCE [LARGE SCALE GENOMIC DNA]</scope>
    <source>
        <strain evidence="2 3">TK19116</strain>
    </source>
</reference>
<keyword evidence="3" id="KW-1185">Reference proteome</keyword>
<accession>A0ABT1MTS2</accession>
<protein>
    <recommendedName>
        <fullName evidence="4">Nickel/cobalt transporter regulator</fullName>
    </recommendedName>
</protein>
<feature type="signal peptide" evidence="1">
    <location>
        <begin position="1"/>
        <end position="25"/>
    </location>
</feature>
<organism evidence="2 3">
    <name type="scientific">Paracoccus albicereus</name>
    <dbReference type="NCBI Taxonomy" id="2922394"/>
    <lineage>
        <taxon>Bacteria</taxon>
        <taxon>Pseudomonadati</taxon>
        <taxon>Pseudomonadota</taxon>
        <taxon>Alphaproteobacteria</taxon>
        <taxon>Rhodobacterales</taxon>
        <taxon>Paracoccaceae</taxon>
        <taxon>Paracoccus</taxon>
    </lineage>
</organism>
<sequence>MRRTILAIAIVAAGLAYGLFDSATAMDGSPAATAVAKPLAPTVGERLPAKDAHLIVDPGRYGLGPALPGTRYAVASGWLVRVDAESMVVQSRLWQREKLR</sequence>
<feature type="chain" id="PRO_5046191591" description="Nickel/cobalt transporter regulator" evidence="1">
    <location>
        <begin position="26"/>
        <end position="100"/>
    </location>
</feature>
<proteinExistence type="predicted"/>
<dbReference type="Proteomes" id="UP001203945">
    <property type="component" value="Unassembled WGS sequence"/>
</dbReference>
<dbReference type="EMBL" id="JAKZEU010000005">
    <property type="protein sequence ID" value="MCQ0971705.1"/>
    <property type="molecule type" value="Genomic_DNA"/>
</dbReference>
<evidence type="ECO:0000313" key="3">
    <source>
        <dbReference type="Proteomes" id="UP001203945"/>
    </source>
</evidence>
<evidence type="ECO:0000313" key="2">
    <source>
        <dbReference type="EMBL" id="MCQ0971705.1"/>
    </source>
</evidence>
<gene>
    <name evidence="2" type="ORF">MLD63_14875</name>
</gene>
<name>A0ABT1MTS2_9RHOB</name>